<dbReference type="InterPro" id="IPR027383">
    <property type="entry name" value="Znf_put"/>
</dbReference>
<evidence type="ECO:0000259" key="2">
    <source>
        <dbReference type="Pfam" id="PF13490"/>
    </source>
</evidence>
<keyword evidence="1" id="KW-0812">Transmembrane</keyword>
<gene>
    <name evidence="3" type="ORF">J2Z71_001291</name>
</gene>
<evidence type="ECO:0000313" key="4">
    <source>
        <dbReference type="Proteomes" id="UP001519306"/>
    </source>
</evidence>
<evidence type="ECO:0000256" key="1">
    <source>
        <dbReference type="SAM" id="Phobius"/>
    </source>
</evidence>
<evidence type="ECO:0000313" key="3">
    <source>
        <dbReference type="EMBL" id="MBP2025744.1"/>
    </source>
</evidence>
<proteinExistence type="predicted"/>
<dbReference type="Pfam" id="PF13490">
    <property type="entry name" value="zf-HC2"/>
    <property type="match status" value="1"/>
</dbReference>
<keyword evidence="4" id="KW-1185">Reference proteome</keyword>
<comment type="caution">
    <text evidence="3">The sequence shown here is derived from an EMBL/GenBank/DDBJ whole genome shotgun (WGS) entry which is preliminary data.</text>
</comment>
<organism evidence="3 4">
    <name type="scientific">Peptoniphilus stercorisuis</name>
    <dbReference type="NCBI Taxonomy" id="1436965"/>
    <lineage>
        <taxon>Bacteria</taxon>
        <taxon>Bacillati</taxon>
        <taxon>Bacillota</taxon>
        <taxon>Tissierellia</taxon>
        <taxon>Tissierellales</taxon>
        <taxon>Peptoniphilaceae</taxon>
        <taxon>Peptoniphilus</taxon>
    </lineage>
</organism>
<sequence>MRDKICNIIRDLLPLYVDDVLSVDSKDFVESHLKDCSDCKKEYDLMKEDLVIPRENRDNSLKSIKKTLKSKKIKNIVLTIILTSIIIISSIELIFHRNTLIKYDKNLIDIVNINNNIYSKFKAKNYYGINVHTIEDVNIDNKMENIVIISYYESFAESPKRNLTKKNLSEEDRLFLLGEIDNKDYIEINRDDINSDTIARNKGIDRVYYLNKDINTDIGFGDDREKNLNNILKNSILIWQKEV</sequence>
<feature type="transmembrane region" description="Helical" evidence="1">
    <location>
        <begin position="75"/>
        <end position="95"/>
    </location>
</feature>
<keyword evidence="1" id="KW-0472">Membrane</keyword>
<dbReference type="RefSeq" id="WP_210061180.1">
    <property type="nucleotide sequence ID" value="NZ_JAGGLJ010000012.1"/>
</dbReference>
<feature type="domain" description="Putative zinc-finger" evidence="2">
    <location>
        <begin position="6"/>
        <end position="39"/>
    </location>
</feature>
<name>A0ABS4KGI8_9FIRM</name>
<protein>
    <recommendedName>
        <fullName evidence="2">Putative zinc-finger domain-containing protein</fullName>
    </recommendedName>
</protein>
<reference evidence="3 4" key="1">
    <citation type="submission" date="2021-03" db="EMBL/GenBank/DDBJ databases">
        <title>Genomic Encyclopedia of Type Strains, Phase IV (KMG-IV): sequencing the most valuable type-strain genomes for metagenomic binning, comparative biology and taxonomic classification.</title>
        <authorList>
            <person name="Goeker M."/>
        </authorList>
    </citation>
    <scope>NUCLEOTIDE SEQUENCE [LARGE SCALE GENOMIC DNA]</scope>
    <source>
        <strain evidence="3 4">DSM 27563</strain>
    </source>
</reference>
<accession>A0ABS4KGI8</accession>
<dbReference type="Proteomes" id="UP001519306">
    <property type="component" value="Unassembled WGS sequence"/>
</dbReference>
<dbReference type="EMBL" id="JAGGLJ010000012">
    <property type="protein sequence ID" value="MBP2025744.1"/>
    <property type="molecule type" value="Genomic_DNA"/>
</dbReference>
<keyword evidence="1" id="KW-1133">Transmembrane helix</keyword>